<keyword evidence="2 8" id="KW-0963">Cytoplasm</keyword>
<evidence type="ECO:0000256" key="2">
    <source>
        <dbReference type="ARBA" id="ARBA00022490"/>
    </source>
</evidence>
<dbReference type="InterPro" id="IPR012795">
    <property type="entry name" value="tRNA_Ile_lys_synt_N"/>
</dbReference>
<accession>A0ABW3JEQ3</accession>
<keyword evidence="9" id="KW-1133">Transmembrane helix</keyword>
<evidence type="ECO:0000256" key="9">
    <source>
        <dbReference type="SAM" id="Phobius"/>
    </source>
</evidence>
<evidence type="ECO:0000256" key="8">
    <source>
        <dbReference type="HAMAP-Rule" id="MF_01161"/>
    </source>
</evidence>
<protein>
    <recommendedName>
        <fullName evidence="8">tRNA(Ile)-lysidine synthase</fullName>
        <ecNumber evidence="8">6.3.4.19</ecNumber>
    </recommendedName>
    <alternativeName>
        <fullName evidence="8">tRNA(Ile)-2-lysyl-cytidine synthase</fullName>
    </alternativeName>
    <alternativeName>
        <fullName evidence="8">tRNA(Ile)-lysidine synthetase</fullName>
    </alternativeName>
</protein>
<evidence type="ECO:0000256" key="3">
    <source>
        <dbReference type="ARBA" id="ARBA00022598"/>
    </source>
</evidence>
<dbReference type="NCBIfam" id="TIGR02432">
    <property type="entry name" value="lysidine_TilS_N"/>
    <property type="match status" value="1"/>
</dbReference>
<feature type="binding site" evidence="8">
    <location>
        <begin position="26"/>
        <end position="31"/>
    </location>
    <ligand>
        <name>ATP</name>
        <dbReference type="ChEBI" id="CHEBI:30616"/>
    </ligand>
</feature>
<dbReference type="InterPro" id="IPR012094">
    <property type="entry name" value="tRNA_Ile_lys_synt"/>
</dbReference>
<evidence type="ECO:0000256" key="6">
    <source>
        <dbReference type="ARBA" id="ARBA00022840"/>
    </source>
</evidence>
<comment type="domain">
    <text evidence="8">The N-terminal region contains the highly conserved SGGXDS motif, predicted to be a P-loop motif involved in ATP binding.</text>
</comment>
<evidence type="ECO:0000256" key="5">
    <source>
        <dbReference type="ARBA" id="ARBA00022741"/>
    </source>
</evidence>
<dbReference type="HAMAP" id="MF_01161">
    <property type="entry name" value="tRNA_Ile_lys_synt"/>
    <property type="match status" value="1"/>
</dbReference>
<keyword evidence="9" id="KW-0472">Membrane</keyword>
<dbReference type="CDD" id="cd01992">
    <property type="entry name" value="TilS_N"/>
    <property type="match status" value="1"/>
</dbReference>
<keyword evidence="6 8" id="KW-0067">ATP-binding</keyword>
<dbReference type="PANTHER" id="PTHR43033:SF1">
    <property type="entry name" value="TRNA(ILE)-LYSIDINE SYNTHASE-RELATED"/>
    <property type="match status" value="1"/>
</dbReference>
<feature type="transmembrane region" description="Helical" evidence="9">
    <location>
        <begin position="21"/>
        <end position="43"/>
    </location>
</feature>
<dbReference type="InterPro" id="IPR012796">
    <property type="entry name" value="Lysidine-tRNA-synth_C"/>
</dbReference>
<dbReference type="Gene3D" id="3.40.50.620">
    <property type="entry name" value="HUPs"/>
    <property type="match status" value="1"/>
</dbReference>
<dbReference type="NCBIfam" id="TIGR02433">
    <property type="entry name" value="lysidine_TilS_C"/>
    <property type="match status" value="1"/>
</dbReference>
<dbReference type="GO" id="GO:0032267">
    <property type="term" value="F:tRNA(Ile)-lysidine synthase activity"/>
    <property type="evidence" value="ECO:0007669"/>
    <property type="project" value="UniProtKB-EC"/>
</dbReference>
<dbReference type="SUPFAM" id="SSF52402">
    <property type="entry name" value="Adenine nucleotide alpha hydrolases-like"/>
    <property type="match status" value="1"/>
</dbReference>
<keyword evidence="4 8" id="KW-0819">tRNA processing</keyword>
<organism evidence="11 12">
    <name type="scientific">Mariniflexile jejuense</name>
    <dbReference type="NCBI Taxonomy" id="1173582"/>
    <lineage>
        <taxon>Bacteria</taxon>
        <taxon>Pseudomonadati</taxon>
        <taxon>Bacteroidota</taxon>
        <taxon>Flavobacteriia</taxon>
        <taxon>Flavobacteriales</taxon>
        <taxon>Flavobacteriaceae</taxon>
        <taxon>Mariniflexile</taxon>
    </lineage>
</organism>
<sequence length="436" mass="50441">MIKNFQRHINSKLSFLKDSKLLIAVSGGVDSVVLVLLCHKMGLNIALAHCNFNLRSNESDADEDFVLQLAEDLDLEVFIESFETEVFAKENKLSIQMAARKLRYDWFEELAKQLNFNYILTAHHADDNLETFLINFTRGTGLEGLIGIPEVNDAFVRPLLPFSRETIENYAKENHVKWRDDSSNASTKYLRNKLRHDVIPILKEINPSLLQSFQNTISNLQDSRDIVNDKISDLIKQGIINLTDTGFQLNIELIKKHNNTKAYLFAFLNEYGFTEWQDVVGLLEAQSGKQVFSEKWRLIKDRDYLLLSELVDEEQQAITILKTNTHVQTPFGVLFFDEVDAILETSKNTIYVDEDALKYPLQLRKWEKGDEFHPLGMQGKKKLSKYFKDEKYSLLDKEHAWLLCSGNTIVWVIGKRADNRFKVTKNTKQIIKIELK</sequence>
<dbReference type="Proteomes" id="UP001597061">
    <property type="component" value="Unassembled WGS sequence"/>
</dbReference>
<feature type="domain" description="Lysidine-tRNA(Ile) synthetase C-terminal" evidence="10">
    <location>
        <begin position="361"/>
        <end position="433"/>
    </location>
</feature>
<keyword evidence="12" id="KW-1185">Reference proteome</keyword>
<keyword evidence="9" id="KW-0812">Transmembrane</keyword>
<dbReference type="RefSeq" id="WP_379924528.1">
    <property type="nucleotide sequence ID" value="NZ_JBHTJI010000001.1"/>
</dbReference>
<reference evidence="12" key="1">
    <citation type="journal article" date="2019" name="Int. J. Syst. Evol. Microbiol.">
        <title>The Global Catalogue of Microorganisms (GCM) 10K type strain sequencing project: providing services to taxonomists for standard genome sequencing and annotation.</title>
        <authorList>
            <consortium name="The Broad Institute Genomics Platform"/>
            <consortium name="The Broad Institute Genome Sequencing Center for Infectious Disease"/>
            <person name="Wu L."/>
            <person name="Ma J."/>
        </authorList>
    </citation>
    <scope>NUCLEOTIDE SEQUENCE [LARGE SCALE GENOMIC DNA]</scope>
    <source>
        <strain evidence="12">CCUG 62414</strain>
    </source>
</reference>
<keyword evidence="3 8" id="KW-0436">Ligase</keyword>
<evidence type="ECO:0000256" key="1">
    <source>
        <dbReference type="ARBA" id="ARBA00004496"/>
    </source>
</evidence>
<comment type="caution">
    <text evidence="11">The sequence shown here is derived from an EMBL/GenBank/DDBJ whole genome shotgun (WGS) entry which is preliminary data.</text>
</comment>
<dbReference type="SUPFAM" id="SSF56037">
    <property type="entry name" value="PheT/TilS domain"/>
    <property type="match status" value="1"/>
</dbReference>
<dbReference type="PANTHER" id="PTHR43033">
    <property type="entry name" value="TRNA(ILE)-LYSIDINE SYNTHASE-RELATED"/>
    <property type="match status" value="1"/>
</dbReference>
<proteinExistence type="inferred from homology"/>
<keyword evidence="5 8" id="KW-0547">Nucleotide-binding</keyword>
<dbReference type="Pfam" id="PF01171">
    <property type="entry name" value="ATP_bind_3"/>
    <property type="match status" value="1"/>
</dbReference>
<dbReference type="EC" id="6.3.4.19" evidence="8"/>
<dbReference type="Pfam" id="PF11734">
    <property type="entry name" value="TilS_C"/>
    <property type="match status" value="1"/>
</dbReference>
<evidence type="ECO:0000256" key="4">
    <source>
        <dbReference type="ARBA" id="ARBA00022694"/>
    </source>
</evidence>
<dbReference type="InterPro" id="IPR011063">
    <property type="entry name" value="TilS/TtcA_N"/>
</dbReference>
<evidence type="ECO:0000259" key="10">
    <source>
        <dbReference type="SMART" id="SM00977"/>
    </source>
</evidence>
<comment type="function">
    <text evidence="8">Ligates lysine onto the cytidine present at position 34 of the AUA codon-specific tRNA(Ile) that contains the anticodon CAU, in an ATP-dependent manner. Cytidine is converted to lysidine, thus changing the amino acid specificity of the tRNA from methionine to isoleucine.</text>
</comment>
<dbReference type="SMART" id="SM00977">
    <property type="entry name" value="TilS_C"/>
    <property type="match status" value="1"/>
</dbReference>
<dbReference type="InterPro" id="IPR014729">
    <property type="entry name" value="Rossmann-like_a/b/a_fold"/>
</dbReference>
<gene>
    <name evidence="8 11" type="primary">tilS</name>
    <name evidence="11" type="ORF">ACFQ1R_02470</name>
</gene>
<evidence type="ECO:0000313" key="11">
    <source>
        <dbReference type="EMBL" id="MFD0988950.1"/>
    </source>
</evidence>
<comment type="subcellular location">
    <subcellularLocation>
        <location evidence="1 8">Cytoplasm</location>
    </subcellularLocation>
</comment>
<evidence type="ECO:0000313" key="12">
    <source>
        <dbReference type="Proteomes" id="UP001597061"/>
    </source>
</evidence>
<name>A0ABW3JEQ3_9FLAO</name>
<dbReference type="EMBL" id="JBHTJI010000001">
    <property type="protein sequence ID" value="MFD0988950.1"/>
    <property type="molecule type" value="Genomic_DNA"/>
</dbReference>
<comment type="similarity">
    <text evidence="8">Belongs to the tRNA(Ile)-lysidine synthase family.</text>
</comment>
<comment type="catalytic activity">
    <reaction evidence="7 8">
        <text>cytidine(34) in tRNA(Ile2) + L-lysine + ATP = lysidine(34) in tRNA(Ile2) + AMP + diphosphate + H(+)</text>
        <dbReference type="Rhea" id="RHEA:43744"/>
        <dbReference type="Rhea" id="RHEA-COMP:10625"/>
        <dbReference type="Rhea" id="RHEA-COMP:10670"/>
        <dbReference type="ChEBI" id="CHEBI:15378"/>
        <dbReference type="ChEBI" id="CHEBI:30616"/>
        <dbReference type="ChEBI" id="CHEBI:32551"/>
        <dbReference type="ChEBI" id="CHEBI:33019"/>
        <dbReference type="ChEBI" id="CHEBI:82748"/>
        <dbReference type="ChEBI" id="CHEBI:83665"/>
        <dbReference type="ChEBI" id="CHEBI:456215"/>
        <dbReference type="EC" id="6.3.4.19"/>
    </reaction>
</comment>
<evidence type="ECO:0000256" key="7">
    <source>
        <dbReference type="ARBA" id="ARBA00048539"/>
    </source>
</evidence>